<evidence type="ECO:0000256" key="2">
    <source>
        <dbReference type="ARBA" id="ARBA00022730"/>
    </source>
</evidence>
<protein>
    <recommendedName>
        <fullName evidence="6">Large ribosomal subunit protein bL21</fullName>
    </recommendedName>
</protein>
<evidence type="ECO:0000256" key="6">
    <source>
        <dbReference type="HAMAP-Rule" id="MF_01363"/>
    </source>
</evidence>
<dbReference type="InterPro" id="IPR001787">
    <property type="entry name" value="Ribosomal_bL21"/>
</dbReference>
<proteinExistence type="inferred from homology"/>
<evidence type="ECO:0000256" key="1">
    <source>
        <dbReference type="ARBA" id="ARBA00008563"/>
    </source>
</evidence>
<keyword evidence="2 6" id="KW-0699">rRNA-binding</keyword>
<name>A0ABT0CET3_THEVL</name>
<keyword evidence="5 6" id="KW-0687">Ribonucleoprotein</keyword>
<comment type="subunit">
    <text evidence="6">Part of the 50S ribosomal subunit. Contacts protein L20.</text>
</comment>
<dbReference type="InterPro" id="IPR018258">
    <property type="entry name" value="Ribosomal_bL21_CS"/>
</dbReference>
<keyword evidence="3 6" id="KW-0694">RNA-binding</keyword>
<organism evidence="8 9">
    <name type="scientific">Thermostichus vulcanus str. 'Rupite'</name>
    <dbReference type="NCBI Taxonomy" id="2813851"/>
    <lineage>
        <taxon>Bacteria</taxon>
        <taxon>Bacillati</taxon>
        <taxon>Cyanobacteriota</taxon>
        <taxon>Cyanophyceae</taxon>
        <taxon>Thermostichales</taxon>
        <taxon>Thermostichaceae</taxon>
        <taxon>Thermostichus</taxon>
    </lineage>
</organism>
<dbReference type="PANTHER" id="PTHR21349:SF0">
    <property type="entry name" value="LARGE RIBOSOMAL SUBUNIT PROTEIN BL21M"/>
    <property type="match status" value="1"/>
</dbReference>
<comment type="similarity">
    <text evidence="1 6 7">Belongs to the bacterial ribosomal protein bL21 family.</text>
</comment>
<dbReference type="Pfam" id="PF00829">
    <property type="entry name" value="Ribosomal_L21p"/>
    <property type="match status" value="1"/>
</dbReference>
<dbReference type="HAMAP" id="MF_01363">
    <property type="entry name" value="Ribosomal_bL21"/>
    <property type="match status" value="1"/>
</dbReference>
<dbReference type="PROSITE" id="PS01169">
    <property type="entry name" value="RIBOSOMAL_L21"/>
    <property type="match status" value="1"/>
</dbReference>
<comment type="caution">
    <text evidence="8">The sequence shown here is derived from an EMBL/GenBank/DDBJ whole genome shotgun (WGS) entry which is preliminary data.</text>
</comment>
<dbReference type="PANTHER" id="PTHR21349">
    <property type="entry name" value="50S RIBOSOMAL PROTEIN L21"/>
    <property type="match status" value="1"/>
</dbReference>
<dbReference type="GO" id="GO:0005840">
    <property type="term" value="C:ribosome"/>
    <property type="evidence" value="ECO:0007669"/>
    <property type="project" value="UniProtKB-KW"/>
</dbReference>
<sequence length="134" mass="14993">MTYAIVETGGKQLWVEPGRFYDVERLPETDEDSALDLSQVLLVNHEGRVTLGHPYVSEAVVKARILHHRRGTKVIVYKMKPKKKTRKKKGHRQELTRVLIEAIELNGVALATAEPVAEPTSLVEATEGIPEDAE</sequence>
<dbReference type="Proteomes" id="UP000830835">
    <property type="component" value="Unassembled WGS sequence"/>
</dbReference>
<keyword evidence="9" id="KW-1185">Reference proteome</keyword>
<reference evidence="8" key="1">
    <citation type="submission" date="2021-02" db="EMBL/GenBank/DDBJ databases">
        <title>The CRISPR/cas machinery reduction and long-range gene transfer in the hot spring cyanobacterium Synechococcus.</title>
        <authorList>
            <person name="Dvorak P."/>
            <person name="Jahodarova E."/>
            <person name="Hasler P."/>
            <person name="Poulickova A."/>
        </authorList>
    </citation>
    <scope>NUCLEOTIDE SEQUENCE</scope>
    <source>
        <strain evidence="8">Rupite</strain>
    </source>
</reference>
<evidence type="ECO:0000256" key="7">
    <source>
        <dbReference type="RuleBase" id="RU000562"/>
    </source>
</evidence>
<dbReference type="NCBIfam" id="TIGR00061">
    <property type="entry name" value="L21"/>
    <property type="match status" value="1"/>
</dbReference>
<gene>
    <name evidence="6 8" type="primary">rplU</name>
    <name evidence="6" type="synonym">rpl21</name>
    <name evidence="8" type="ORF">JX360_15165</name>
</gene>
<keyword evidence="4 6" id="KW-0689">Ribosomal protein</keyword>
<dbReference type="InterPro" id="IPR028909">
    <property type="entry name" value="bL21-like"/>
</dbReference>
<accession>A0ABT0CET3</accession>
<dbReference type="InterPro" id="IPR036164">
    <property type="entry name" value="bL21-like_sf"/>
</dbReference>
<dbReference type="RefSeq" id="WP_244352561.1">
    <property type="nucleotide sequence ID" value="NZ_JAFIRA010000052.1"/>
</dbReference>
<comment type="function">
    <text evidence="6 7">This protein binds to 23S rRNA in the presence of protein L20.</text>
</comment>
<evidence type="ECO:0000313" key="8">
    <source>
        <dbReference type="EMBL" id="MCJ2544227.1"/>
    </source>
</evidence>
<evidence type="ECO:0000256" key="4">
    <source>
        <dbReference type="ARBA" id="ARBA00022980"/>
    </source>
</evidence>
<evidence type="ECO:0000256" key="3">
    <source>
        <dbReference type="ARBA" id="ARBA00022884"/>
    </source>
</evidence>
<dbReference type="SUPFAM" id="SSF141091">
    <property type="entry name" value="L21p-like"/>
    <property type="match status" value="1"/>
</dbReference>
<evidence type="ECO:0000256" key="5">
    <source>
        <dbReference type="ARBA" id="ARBA00023274"/>
    </source>
</evidence>
<dbReference type="EMBL" id="JAFIRA010000052">
    <property type="protein sequence ID" value="MCJ2544227.1"/>
    <property type="molecule type" value="Genomic_DNA"/>
</dbReference>
<evidence type="ECO:0000313" key="9">
    <source>
        <dbReference type="Proteomes" id="UP000830835"/>
    </source>
</evidence>